<evidence type="ECO:0000256" key="15">
    <source>
        <dbReference type="ARBA" id="ARBA00023136"/>
    </source>
</evidence>
<sequence length="1197" mass="132001">MKFLEYSSLDSINLFLSDLNLGESTIKGSLEAYSCKHTGVDRKLSLSLEHEILDYLGQSAESNSPSPVDYLSCRSSRKTLIYLVLTLSHMYPDYDFSAVRAHLFFEEEEWDSFKQIVDTYMFEASQEWALANGGASLLESMSKAIDEVVKLGECEIYSYNPDFDGDPYFEKGAIWSFNFFFYNRKLKRVVSFRCSCVSNVATEDLLADEMASDNDEDDILIDMDMIDYLQRGGNSGVLMALFLLLLLFSMASLVFTSTDPQDAAALRSLMDQWENTPPSWGKGDDPCGTPWDGVSCEDSRVTVVKLSSMGLKGTLSGDIGQLTALKSLDLSSNNQLGGPLTPNIGNLGQLTTLILAGCSFSGNIPDALGNLAQLSFLALNSNKFTGRIPASIGGLTNLYWLDVAENQLSGPLPLSRNKIPGLDLLLKTKHFHFNKNQLSGNIPEKLFSSKMSLIHLLLDGNNFTGNIPESIGYVQSLEVLRLDKNSLSGPVPTNLNNLTKVNELYLANNQLTGPMPDLTGMNALNYVDLSNNTFESSEAPAWFTKLQSLTALVIERGGLQGEVPQKLFSIPQLQDVVLDNNEFNGTLDMGTSISQQLQTVNFQNNLLTSVTLSANYNNTLILVGNPVCNAQLSNTMYCHLQLQPVSMPYSTSLVQCGPKSCPPDQSLSPLSCNCAYPYEGVMVFRAPSFRDVTNSSIFQSLETSLWTKLGLPPGSVLLQDPFINSDSYIQLQLKLFPTSDIYFNRSEVLRIGFDLSNQTYKPPKMFGPYYFIGTPYPFPAEHTRSSTNTTLIVGIAVGSVVLVLGLMAVGIYAWKQKKRAQRAIELSKPFASWAPSGADSGGAPQLKGARWFSYDELKKSTNNFSEMNEIGAGGYGKVYRGMLSNGHLVAIKRAQKGSTQGGLEFKTEIELLSRVHHKNLVSLVGFCFEQGEQMLVYEFIPNGTLRESLSGKSGIQLDWKRRLRIALGSARGLAYLHELANPPIIHRDVKSTNILLDENLTAKVADFGLSKLVSDSEKGHVSTQVKGTLGYLDPEYYMSQQLTEKSDVYSFGVVMLELITARQPIEKGRYIVREVKSATDKQDEEFYGLKDMIDPAIRNTTQLIGFGRFVELALRCVEELAADRPTMNEVVKEIELILHTDGLNTTSTSASSSATDFGNTKGALRHPYIDPLPKKEVSSDAFDYSGGYTLSGKIEPK</sequence>
<dbReference type="Pfam" id="PF07714">
    <property type="entry name" value="PK_Tyr_Ser-Thr"/>
    <property type="match status" value="1"/>
</dbReference>
<dbReference type="FunFam" id="3.30.200.20:FF:000328">
    <property type="entry name" value="Leucine-rich repeat protein kinase family protein"/>
    <property type="match status" value="1"/>
</dbReference>
<dbReference type="InterPro" id="IPR013210">
    <property type="entry name" value="LRR_N_plant-typ"/>
</dbReference>
<dbReference type="SUPFAM" id="SSF52058">
    <property type="entry name" value="L domain-like"/>
    <property type="match status" value="2"/>
</dbReference>
<dbReference type="FunFam" id="3.80.10.10:FF:000830">
    <property type="entry name" value="Predicted protein"/>
    <property type="match status" value="1"/>
</dbReference>
<name>A0A9D5CS76_9LILI</name>
<keyword evidence="14 19" id="KW-1133">Transmembrane helix</keyword>
<evidence type="ECO:0000256" key="1">
    <source>
        <dbReference type="ARBA" id="ARBA00004162"/>
    </source>
</evidence>
<keyword evidence="13 18" id="KW-0067">ATP-binding</keyword>
<dbReference type="FunFam" id="3.80.10.10:FF:000363">
    <property type="entry name" value="Leucine-rich repeat family protein"/>
    <property type="match status" value="1"/>
</dbReference>
<keyword evidence="15 19" id="KW-0472">Membrane</keyword>
<evidence type="ECO:0000313" key="21">
    <source>
        <dbReference type="EMBL" id="KAJ0978144.1"/>
    </source>
</evidence>
<dbReference type="PANTHER" id="PTHR45974">
    <property type="entry name" value="RECEPTOR-LIKE PROTEIN 55"/>
    <property type="match status" value="1"/>
</dbReference>
<keyword evidence="6" id="KW-0433">Leucine-rich repeat</keyword>
<reference evidence="21" key="1">
    <citation type="submission" date="2021-03" db="EMBL/GenBank/DDBJ databases">
        <authorList>
            <person name="Li Z."/>
            <person name="Yang C."/>
        </authorList>
    </citation>
    <scope>NUCLEOTIDE SEQUENCE</scope>
    <source>
        <strain evidence="21">Dzin_1.0</strain>
        <tissue evidence="21">Leaf</tissue>
    </source>
</reference>
<organism evidence="21 22">
    <name type="scientific">Dioscorea zingiberensis</name>
    <dbReference type="NCBI Taxonomy" id="325984"/>
    <lineage>
        <taxon>Eukaryota</taxon>
        <taxon>Viridiplantae</taxon>
        <taxon>Streptophyta</taxon>
        <taxon>Embryophyta</taxon>
        <taxon>Tracheophyta</taxon>
        <taxon>Spermatophyta</taxon>
        <taxon>Magnoliopsida</taxon>
        <taxon>Liliopsida</taxon>
        <taxon>Dioscoreales</taxon>
        <taxon>Dioscoreaceae</taxon>
        <taxon>Dioscorea</taxon>
    </lineage>
</organism>
<feature type="transmembrane region" description="Helical" evidence="19">
    <location>
        <begin position="791"/>
        <end position="814"/>
    </location>
</feature>
<dbReference type="InterPro" id="IPR032675">
    <property type="entry name" value="LRR_dom_sf"/>
</dbReference>
<evidence type="ECO:0000256" key="8">
    <source>
        <dbReference type="ARBA" id="ARBA00022692"/>
    </source>
</evidence>
<dbReference type="PROSITE" id="PS50011">
    <property type="entry name" value="PROTEIN_KINASE_DOM"/>
    <property type="match status" value="1"/>
</dbReference>
<keyword evidence="16" id="KW-0675">Receptor</keyword>
<dbReference type="PROSITE" id="PS00107">
    <property type="entry name" value="PROTEIN_KINASE_ATP"/>
    <property type="match status" value="1"/>
</dbReference>
<dbReference type="InterPro" id="IPR017441">
    <property type="entry name" value="Protein_kinase_ATP_BS"/>
</dbReference>
<evidence type="ECO:0000313" key="22">
    <source>
        <dbReference type="Proteomes" id="UP001085076"/>
    </source>
</evidence>
<evidence type="ECO:0000256" key="14">
    <source>
        <dbReference type="ARBA" id="ARBA00022989"/>
    </source>
</evidence>
<feature type="transmembrane region" description="Helical" evidence="19">
    <location>
        <begin position="235"/>
        <end position="255"/>
    </location>
</feature>
<reference evidence="21" key="2">
    <citation type="journal article" date="2022" name="Hortic Res">
        <title>The genome of Dioscorea zingiberensis sheds light on the biosynthesis, origin and evolution of the medicinally important diosgenin saponins.</title>
        <authorList>
            <person name="Li Y."/>
            <person name="Tan C."/>
            <person name="Li Z."/>
            <person name="Guo J."/>
            <person name="Li S."/>
            <person name="Chen X."/>
            <person name="Wang C."/>
            <person name="Dai X."/>
            <person name="Yang H."/>
            <person name="Song W."/>
            <person name="Hou L."/>
            <person name="Xu J."/>
            <person name="Tong Z."/>
            <person name="Xu A."/>
            <person name="Yuan X."/>
            <person name="Wang W."/>
            <person name="Yang Q."/>
            <person name="Chen L."/>
            <person name="Sun Z."/>
            <person name="Wang K."/>
            <person name="Pan B."/>
            <person name="Chen J."/>
            <person name="Bao Y."/>
            <person name="Liu F."/>
            <person name="Qi X."/>
            <person name="Gang D.R."/>
            <person name="Wen J."/>
            <person name="Li J."/>
        </authorList>
    </citation>
    <scope>NUCLEOTIDE SEQUENCE</scope>
    <source>
        <strain evidence="21">Dzin_1.0</strain>
    </source>
</reference>
<dbReference type="SUPFAM" id="SSF56112">
    <property type="entry name" value="Protein kinase-like (PK-like)"/>
    <property type="match status" value="1"/>
</dbReference>
<evidence type="ECO:0000256" key="6">
    <source>
        <dbReference type="ARBA" id="ARBA00022614"/>
    </source>
</evidence>
<dbReference type="InterPro" id="IPR000719">
    <property type="entry name" value="Prot_kinase_dom"/>
</dbReference>
<dbReference type="GO" id="GO:0004674">
    <property type="term" value="F:protein serine/threonine kinase activity"/>
    <property type="evidence" value="ECO:0007669"/>
    <property type="project" value="UniProtKB-KW"/>
</dbReference>
<dbReference type="OrthoDB" id="2015206at2759"/>
<evidence type="ECO:0000256" key="11">
    <source>
        <dbReference type="ARBA" id="ARBA00022741"/>
    </source>
</evidence>
<dbReference type="GO" id="GO:0016480">
    <property type="term" value="P:negative regulation of transcription by RNA polymerase III"/>
    <property type="evidence" value="ECO:0007669"/>
    <property type="project" value="InterPro"/>
</dbReference>
<dbReference type="FunFam" id="1.10.510.10:FF:000453">
    <property type="entry name" value="LRR receptor-like serine/threonine-protein kinase HSL2"/>
    <property type="match status" value="1"/>
</dbReference>
<dbReference type="InterPro" id="IPR038564">
    <property type="entry name" value="Maf1_sf"/>
</dbReference>
<evidence type="ECO:0000256" key="12">
    <source>
        <dbReference type="ARBA" id="ARBA00022777"/>
    </source>
</evidence>
<dbReference type="InterPro" id="IPR015257">
    <property type="entry name" value="Maf1"/>
</dbReference>
<dbReference type="PROSITE" id="PS00108">
    <property type="entry name" value="PROTEIN_KINASE_ST"/>
    <property type="match status" value="1"/>
</dbReference>
<dbReference type="Gene3D" id="3.80.10.10">
    <property type="entry name" value="Ribonuclease Inhibitor"/>
    <property type="match status" value="3"/>
</dbReference>
<dbReference type="InterPro" id="IPR011009">
    <property type="entry name" value="Kinase-like_dom_sf"/>
</dbReference>
<dbReference type="Gene3D" id="3.40.1000.50">
    <property type="entry name" value="Repressor of RNA polymerase III transcription Maf1"/>
    <property type="match status" value="1"/>
</dbReference>
<dbReference type="EC" id="2.7.11.1" evidence="4"/>
<dbReference type="InterPro" id="IPR001611">
    <property type="entry name" value="Leu-rich_rpt"/>
</dbReference>
<keyword evidence="5" id="KW-0723">Serine/threonine-protein kinase</keyword>
<dbReference type="FunFam" id="3.40.1000.50:FF:000003">
    <property type="entry name" value="Repressor of RNA polymerase III transcription MAF1"/>
    <property type="match status" value="1"/>
</dbReference>
<dbReference type="SMART" id="SM00220">
    <property type="entry name" value="S_TKc"/>
    <property type="match status" value="1"/>
</dbReference>
<feature type="domain" description="Protein kinase" evidence="20">
    <location>
        <begin position="864"/>
        <end position="1138"/>
    </location>
</feature>
<accession>A0A9D5CS76</accession>
<dbReference type="EMBL" id="JAGGNH010000003">
    <property type="protein sequence ID" value="KAJ0978144.1"/>
    <property type="molecule type" value="Genomic_DNA"/>
</dbReference>
<evidence type="ECO:0000256" key="16">
    <source>
        <dbReference type="ARBA" id="ARBA00023170"/>
    </source>
</evidence>
<keyword evidence="17" id="KW-0325">Glycoprotein</keyword>
<evidence type="ECO:0000256" key="3">
    <source>
        <dbReference type="ARBA" id="ARBA00008684"/>
    </source>
</evidence>
<evidence type="ECO:0000259" key="20">
    <source>
        <dbReference type="PROSITE" id="PS50011"/>
    </source>
</evidence>
<comment type="caution">
    <text evidence="21">The sequence shown here is derived from an EMBL/GenBank/DDBJ whole genome shotgun (WGS) entry which is preliminary data.</text>
</comment>
<dbReference type="GO" id="GO:0005886">
    <property type="term" value="C:plasma membrane"/>
    <property type="evidence" value="ECO:0007669"/>
    <property type="project" value="UniProtKB-SubCell"/>
</dbReference>
<dbReference type="AlphaFoldDB" id="A0A9D5CS76"/>
<gene>
    <name evidence="21" type="ORF">J5N97_013618</name>
</gene>
<evidence type="ECO:0000256" key="13">
    <source>
        <dbReference type="ARBA" id="ARBA00022840"/>
    </source>
</evidence>
<keyword evidence="8 19" id="KW-0812">Transmembrane</keyword>
<evidence type="ECO:0000256" key="17">
    <source>
        <dbReference type="ARBA" id="ARBA00023180"/>
    </source>
</evidence>
<evidence type="ECO:0000256" key="2">
    <source>
        <dbReference type="ARBA" id="ARBA00004479"/>
    </source>
</evidence>
<evidence type="ECO:0000256" key="4">
    <source>
        <dbReference type="ARBA" id="ARBA00012513"/>
    </source>
</evidence>
<dbReference type="GO" id="GO:0005524">
    <property type="term" value="F:ATP binding"/>
    <property type="evidence" value="ECO:0007669"/>
    <property type="project" value="UniProtKB-UniRule"/>
</dbReference>
<evidence type="ECO:0000256" key="9">
    <source>
        <dbReference type="ARBA" id="ARBA00022729"/>
    </source>
</evidence>
<keyword evidence="10" id="KW-0677">Repeat</keyword>
<dbReference type="Pfam" id="PF08263">
    <property type="entry name" value="LRRNT_2"/>
    <property type="match status" value="1"/>
</dbReference>
<dbReference type="CDD" id="cd14066">
    <property type="entry name" value="STKc_IRAK"/>
    <property type="match status" value="1"/>
</dbReference>
<evidence type="ECO:0000256" key="5">
    <source>
        <dbReference type="ARBA" id="ARBA00022527"/>
    </source>
</evidence>
<evidence type="ECO:0000256" key="19">
    <source>
        <dbReference type="SAM" id="Phobius"/>
    </source>
</evidence>
<dbReference type="InterPro" id="IPR008271">
    <property type="entry name" value="Ser/Thr_kinase_AS"/>
</dbReference>
<keyword evidence="7" id="KW-0808">Transferase</keyword>
<feature type="binding site" evidence="18">
    <location>
        <position position="892"/>
    </location>
    <ligand>
        <name>ATP</name>
        <dbReference type="ChEBI" id="CHEBI:30616"/>
    </ligand>
</feature>
<dbReference type="PANTHER" id="PTHR45974:SF242">
    <property type="entry name" value="LEUCINE-RICH REPEAT PROTEIN KINASE FAMILY PROTEIN"/>
    <property type="match status" value="1"/>
</dbReference>
<dbReference type="Gene3D" id="3.30.200.20">
    <property type="entry name" value="Phosphorylase Kinase, domain 1"/>
    <property type="match status" value="1"/>
</dbReference>
<evidence type="ECO:0000256" key="10">
    <source>
        <dbReference type="ARBA" id="ARBA00022737"/>
    </source>
</evidence>
<protein>
    <recommendedName>
        <fullName evidence="4">non-specific serine/threonine protein kinase</fullName>
        <ecNumber evidence="4">2.7.11.1</ecNumber>
    </recommendedName>
</protein>
<keyword evidence="22" id="KW-1185">Reference proteome</keyword>
<keyword evidence="9" id="KW-0732">Signal</keyword>
<dbReference type="Proteomes" id="UP001085076">
    <property type="component" value="Miscellaneous, Linkage group lg03"/>
</dbReference>
<proteinExistence type="inferred from homology"/>
<dbReference type="Pfam" id="PF00560">
    <property type="entry name" value="LRR_1"/>
    <property type="match status" value="2"/>
</dbReference>
<dbReference type="InterPro" id="IPR001245">
    <property type="entry name" value="Ser-Thr/Tyr_kinase_cat_dom"/>
</dbReference>
<comment type="similarity">
    <text evidence="3">Belongs to the protein kinase superfamily. Ser/Thr protein kinase family.</text>
</comment>
<comment type="subcellular location">
    <subcellularLocation>
        <location evidence="1">Cell membrane</location>
        <topology evidence="1">Single-pass membrane protein</topology>
    </subcellularLocation>
    <subcellularLocation>
        <location evidence="2">Membrane</location>
        <topology evidence="2">Single-pass type I membrane protein</topology>
    </subcellularLocation>
</comment>
<dbReference type="Gene3D" id="1.10.510.10">
    <property type="entry name" value="Transferase(Phosphotransferase) domain 1"/>
    <property type="match status" value="1"/>
</dbReference>
<keyword evidence="12" id="KW-0418">Kinase</keyword>
<evidence type="ECO:0000256" key="7">
    <source>
        <dbReference type="ARBA" id="ARBA00022679"/>
    </source>
</evidence>
<keyword evidence="11 18" id="KW-0547">Nucleotide-binding</keyword>
<evidence type="ECO:0000256" key="18">
    <source>
        <dbReference type="PROSITE-ProRule" id="PRU10141"/>
    </source>
</evidence>
<dbReference type="Pfam" id="PF09174">
    <property type="entry name" value="Maf1"/>
    <property type="match status" value="1"/>
</dbReference>